<dbReference type="OrthoDB" id="10525860at2759"/>
<dbReference type="Proteomes" id="UP000799764">
    <property type="component" value="Unassembled WGS sequence"/>
</dbReference>
<proteinExistence type="predicted"/>
<name>A0A9P4PJZ0_9PLEO</name>
<comment type="caution">
    <text evidence="1">The sequence shown here is derived from an EMBL/GenBank/DDBJ whole genome shotgun (WGS) entry which is preliminary data.</text>
</comment>
<gene>
    <name evidence="1" type="ORF">P171DRAFT_443092</name>
</gene>
<protein>
    <submittedName>
        <fullName evidence="1">Uncharacterized protein</fullName>
    </submittedName>
</protein>
<accession>A0A9P4PJZ0</accession>
<dbReference type="EMBL" id="MU001499">
    <property type="protein sequence ID" value="KAF2445425.1"/>
    <property type="molecule type" value="Genomic_DNA"/>
</dbReference>
<organism evidence="1 2">
    <name type="scientific">Karstenula rhodostoma CBS 690.94</name>
    <dbReference type="NCBI Taxonomy" id="1392251"/>
    <lineage>
        <taxon>Eukaryota</taxon>
        <taxon>Fungi</taxon>
        <taxon>Dikarya</taxon>
        <taxon>Ascomycota</taxon>
        <taxon>Pezizomycotina</taxon>
        <taxon>Dothideomycetes</taxon>
        <taxon>Pleosporomycetidae</taxon>
        <taxon>Pleosporales</taxon>
        <taxon>Massarineae</taxon>
        <taxon>Didymosphaeriaceae</taxon>
        <taxon>Karstenula</taxon>
    </lineage>
</organism>
<dbReference type="AlphaFoldDB" id="A0A9P4PJZ0"/>
<sequence length="107" mass="11547">MQMYQWGTPTRSPGRTPRRAERVRIASTLWIVALAGRLSRVSLPYSGQQFTTSSVELSMVTEESQALVHPTGQMPGEYTIEVSESGKAGGKQLGVKAPGATNHCVLS</sequence>
<reference evidence="1" key="1">
    <citation type="journal article" date="2020" name="Stud. Mycol.">
        <title>101 Dothideomycetes genomes: a test case for predicting lifestyles and emergence of pathogens.</title>
        <authorList>
            <person name="Haridas S."/>
            <person name="Albert R."/>
            <person name="Binder M."/>
            <person name="Bloem J."/>
            <person name="Labutti K."/>
            <person name="Salamov A."/>
            <person name="Andreopoulos B."/>
            <person name="Baker S."/>
            <person name="Barry K."/>
            <person name="Bills G."/>
            <person name="Bluhm B."/>
            <person name="Cannon C."/>
            <person name="Castanera R."/>
            <person name="Culley D."/>
            <person name="Daum C."/>
            <person name="Ezra D."/>
            <person name="Gonzalez J."/>
            <person name="Henrissat B."/>
            <person name="Kuo A."/>
            <person name="Liang C."/>
            <person name="Lipzen A."/>
            <person name="Lutzoni F."/>
            <person name="Magnuson J."/>
            <person name="Mondo S."/>
            <person name="Nolan M."/>
            <person name="Ohm R."/>
            <person name="Pangilinan J."/>
            <person name="Park H.-J."/>
            <person name="Ramirez L."/>
            <person name="Alfaro M."/>
            <person name="Sun H."/>
            <person name="Tritt A."/>
            <person name="Yoshinaga Y."/>
            <person name="Zwiers L.-H."/>
            <person name="Turgeon B."/>
            <person name="Goodwin S."/>
            <person name="Spatafora J."/>
            <person name="Crous P."/>
            <person name="Grigoriev I."/>
        </authorList>
    </citation>
    <scope>NUCLEOTIDE SEQUENCE</scope>
    <source>
        <strain evidence="1">CBS 690.94</strain>
    </source>
</reference>
<keyword evidence="2" id="KW-1185">Reference proteome</keyword>
<evidence type="ECO:0000313" key="2">
    <source>
        <dbReference type="Proteomes" id="UP000799764"/>
    </source>
</evidence>
<evidence type="ECO:0000313" key="1">
    <source>
        <dbReference type="EMBL" id="KAF2445425.1"/>
    </source>
</evidence>